<dbReference type="InterPro" id="IPR017871">
    <property type="entry name" value="ABC_transporter-like_CS"/>
</dbReference>
<keyword evidence="4" id="KW-0547">Nucleotide-binding</keyword>
<dbReference type="PANTHER" id="PTHR42781:SF4">
    <property type="entry name" value="SPERMIDINE_PUTRESCINE IMPORT ATP-BINDING PROTEIN POTA"/>
    <property type="match status" value="1"/>
</dbReference>
<evidence type="ECO:0000256" key="9">
    <source>
        <dbReference type="ARBA" id="ARBA00041133"/>
    </source>
</evidence>
<dbReference type="RefSeq" id="WP_089384263.1">
    <property type="nucleotide sequence ID" value="NZ_FZNQ01000004.1"/>
</dbReference>
<evidence type="ECO:0000256" key="8">
    <source>
        <dbReference type="ARBA" id="ARBA00039025"/>
    </source>
</evidence>
<evidence type="ECO:0000256" key="5">
    <source>
        <dbReference type="ARBA" id="ARBA00022840"/>
    </source>
</evidence>
<evidence type="ECO:0000256" key="11">
    <source>
        <dbReference type="SAM" id="MobiDB-lite"/>
    </source>
</evidence>
<keyword evidence="2" id="KW-0813">Transport</keyword>
<gene>
    <name evidence="13" type="ORF">SAMN06264855_104237</name>
</gene>
<dbReference type="InterPro" id="IPR003439">
    <property type="entry name" value="ABC_transporter-like_ATP-bd"/>
</dbReference>
<keyword evidence="14" id="KW-1185">Reference proteome</keyword>
<evidence type="ECO:0000313" key="13">
    <source>
        <dbReference type="EMBL" id="SNR39540.1"/>
    </source>
</evidence>
<dbReference type="PANTHER" id="PTHR42781">
    <property type="entry name" value="SPERMIDINE/PUTRESCINE IMPORT ATP-BINDING PROTEIN POTA"/>
    <property type="match status" value="1"/>
</dbReference>
<dbReference type="PROSITE" id="PS50893">
    <property type="entry name" value="ABC_TRANSPORTER_2"/>
    <property type="match status" value="1"/>
</dbReference>
<comment type="subcellular location">
    <subcellularLocation>
        <location evidence="1">Cell membrane</location>
        <topology evidence="1">Peripheral membrane protein</topology>
    </subcellularLocation>
</comment>
<evidence type="ECO:0000256" key="7">
    <source>
        <dbReference type="ARBA" id="ARBA00038781"/>
    </source>
</evidence>
<evidence type="ECO:0000256" key="1">
    <source>
        <dbReference type="ARBA" id="ARBA00004202"/>
    </source>
</evidence>
<dbReference type="EMBL" id="FZNQ01000004">
    <property type="protein sequence ID" value="SNR39540.1"/>
    <property type="molecule type" value="Genomic_DNA"/>
</dbReference>
<feature type="region of interest" description="Disordered" evidence="11">
    <location>
        <begin position="223"/>
        <end position="246"/>
    </location>
</feature>
<evidence type="ECO:0000259" key="12">
    <source>
        <dbReference type="PROSITE" id="PS50893"/>
    </source>
</evidence>
<evidence type="ECO:0000313" key="14">
    <source>
        <dbReference type="Proteomes" id="UP000198397"/>
    </source>
</evidence>
<dbReference type="EC" id="7.3.2.6" evidence="8"/>
<dbReference type="Proteomes" id="UP000198397">
    <property type="component" value="Unassembled WGS sequence"/>
</dbReference>
<dbReference type="InterPro" id="IPR027417">
    <property type="entry name" value="P-loop_NTPase"/>
</dbReference>
<comment type="subunit">
    <text evidence="7">The complex is composed of two ATP-binding proteins (WtpC), two transmembrane proteins (WtpB) and a solute-binding protein (WtpA).</text>
</comment>
<sequence>MSRTEPPIRCQDLAVGYDGEPILTDLSFTVESGSTLALVGRSGCGKTTLLKTLAGALTPLEGDAAVLDTELPETPPPGTMGYVPQSLGLVGHETVLMNVLHGRLSDLGWMDSLLGRFSGDAKIDACEAIEQVGLGGYERTRVKELSGGQRRRVAIARAFVQEPRVLLADEMLSELDDETARSIVDCLAALQRETDMAVVIVEHNLEIAREIADAVLRLGSGGIEERMTPAGTPTPDSTLAGDRTDP</sequence>
<comment type="catalytic activity">
    <reaction evidence="10">
        <text>tungstate(in) + ATP + H2O = tungstate(out) + ADP + phosphate + H(+)</text>
        <dbReference type="Rhea" id="RHEA:35027"/>
        <dbReference type="ChEBI" id="CHEBI:15377"/>
        <dbReference type="ChEBI" id="CHEBI:15378"/>
        <dbReference type="ChEBI" id="CHEBI:30616"/>
        <dbReference type="ChEBI" id="CHEBI:43474"/>
        <dbReference type="ChEBI" id="CHEBI:46502"/>
        <dbReference type="ChEBI" id="CHEBI:456216"/>
        <dbReference type="EC" id="7.3.2.6"/>
    </reaction>
</comment>
<dbReference type="InterPro" id="IPR003593">
    <property type="entry name" value="AAA+_ATPase"/>
</dbReference>
<dbReference type="Gene3D" id="3.40.50.300">
    <property type="entry name" value="P-loop containing nucleotide triphosphate hydrolases"/>
    <property type="match status" value="1"/>
</dbReference>
<dbReference type="AlphaFoldDB" id="A0A238VYY4"/>
<evidence type="ECO:0000256" key="3">
    <source>
        <dbReference type="ARBA" id="ARBA00022505"/>
    </source>
</evidence>
<dbReference type="Pfam" id="PF00005">
    <property type="entry name" value="ABC_tran"/>
    <property type="match status" value="1"/>
</dbReference>
<dbReference type="SUPFAM" id="SSF52540">
    <property type="entry name" value="P-loop containing nucleoside triphosphate hydrolases"/>
    <property type="match status" value="1"/>
</dbReference>
<dbReference type="SMART" id="SM00382">
    <property type="entry name" value="AAA"/>
    <property type="match status" value="1"/>
</dbReference>
<keyword evidence="5 13" id="KW-0067">ATP-binding</keyword>
<dbReference type="PROSITE" id="PS00211">
    <property type="entry name" value="ABC_TRANSPORTER_1"/>
    <property type="match status" value="1"/>
</dbReference>
<proteinExistence type="inferred from homology"/>
<evidence type="ECO:0000256" key="4">
    <source>
        <dbReference type="ARBA" id="ARBA00022741"/>
    </source>
</evidence>
<organism evidence="13 14">
    <name type="scientific">Halorubrum vacuolatum</name>
    <name type="common">Natronobacterium vacuolatum</name>
    <dbReference type="NCBI Taxonomy" id="63740"/>
    <lineage>
        <taxon>Archaea</taxon>
        <taxon>Methanobacteriati</taxon>
        <taxon>Methanobacteriota</taxon>
        <taxon>Stenosarchaea group</taxon>
        <taxon>Halobacteria</taxon>
        <taxon>Halobacteriales</taxon>
        <taxon>Haloferacaceae</taxon>
        <taxon>Halorubrum</taxon>
    </lineage>
</organism>
<comment type="similarity">
    <text evidence="6">Belongs to the ABC transporter superfamily. Sulfate/tungstate importer (TC 3.A.1.6) family.</text>
</comment>
<reference evidence="13 14" key="1">
    <citation type="submission" date="2017-06" db="EMBL/GenBank/DDBJ databases">
        <authorList>
            <person name="Kim H.J."/>
            <person name="Triplett B.A."/>
        </authorList>
    </citation>
    <scope>NUCLEOTIDE SEQUENCE [LARGE SCALE GENOMIC DNA]</scope>
    <source>
        <strain evidence="13 14">DSM 8800</strain>
    </source>
</reference>
<evidence type="ECO:0000256" key="6">
    <source>
        <dbReference type="ARBA" id="ARBA00038307"/>
    </source>
</evidence>
<dbReference type="GO" id="GO:0005524">
    <property type="term" value="F:ATP binding"/>
    <property type="evidence" value="ECO:0007669"/>
    <property type="project" value="UniProtKB-KW"/>
</dbReference>
<feature type="domain" description="ABC transporter" evidence="12">
    <location>
        <begin position="8"/>
        <end position="245"/>
    </location>
</feature>
<name>A0A238VYY4_HALVU</name>
<dbReference type="OrthoDB" id="24644at2157"/>
<dbReference type="InterPro" id="IPR050093">
    <property type="entry name" value="ABC_SmlMolc_Importer"/>
</dbReference>
<protein>
    <recommendedName>
        <fullName evidence="9">Molybdate/tungstate import ATP-binding protein WtpC</fullName>
        <ecNumber evidence="8">7.3.2.6</ecNumber>
    </recommendedName>
</protein>
<evidence type="ECO:0000256" key="10">
    <source>
        <dbReference type="ARBA" id="ARBA00047936"/>
    </source>
</evidence>
<accession>A0A238VYY4</accession>
<dbReference type="GO" id="GO:0005886">
    <property type="term" value="C:plasma membrane"/>
    <property type="evidence" value="ECO:0007669"/>
    <property type="project" value="UniProtKB-SubCell"/>
</dbReference>
<dbReference type="GO" id="GO:1901238">
    <property type="term" value="F:ABC-type tungstate transporter activity"/>
    <property type="evidence" value="ECO:0007669"/>
    <property type="project" value="UniProtKB-EC"/>
</dbReference>
<dbReference type="GO" id="GO:0016887">
    <property type="term" value="F:ATP hydrolysis activity"/>
    <property type="evidence" value="ECO:0007669"/>
    <property type="project" value="InterPro"/>
</dbReference>
<evidence type="ECO:0000256" key="2">
    <source>
        <dbReference type="ARBA" id="ARBA00022448"/>
    </source>
</evidence>
<keyword evidence="3" id="KW-0500">Molybdenum</keyword>